<dbReference type="PANTHER" id="PTHR23516">
    <property type="entry name" value="SAM (S-ADENOSYL METHIONINE) TRANSPORTER"/>
    <property type="match status" value="1"/>
</dbReference>
<dbReference type="EMBL" id="DS695319">
    <property type="protein sequence ID" value="EEC04993.1"/>
    <property type="molecule type" value="Genomic_DNA"/>
</dbReference>
<dbReference type="InterPro" id="IPR008509">
    <property type="entry name" value="MOT2/MFSD5"/>
</dbReference>
<evidence type="ECO:0000313" key="4">
    <source>
        <dbReference type="Proteomes" id="UP000001555"/>
    </source>
</evidence>
<name>B7PEH1_IXOSC</name>
<dbReference type="VEuPathDB" id="VectorBase:ISCW018098"/>
<accession>B7PEH1</accession>
<dbReference type="EnsemblMetazoa" id="ISCW018098-RA">
    <property type="protein sequence ID" value="ISCW018098-PA"/>
    <property type="gene ID" value="ISCW018098"/>
</dbReference>
<dbReference type="Pfam" id="PF05631">
    <property type="entry name" value="MFS_5"/>
    <property type="match status" value="1"/>
</dbReference>
<dbReference type="GO" id="GO:0016020">
    <property type="term" value="C:membrane"/>
    <property type="evidence" value="ECO:0007669"/>
    <property type="project" value="InterPro"/>
</dbReference>
<dbReference type="InterPro" id="IPR036259">
    <property type="entry name" value="MFS_trans_sf"/>
</dbReference>
<dbReference type="GO" id="GO:0015098">
    <property type="term" value="F:molybdate ion transmembrane transporter activity"/>
    <property type="evidence" value="ECO:0007669"/>
    <property type="project" value="InterPro"/>
</dbReference>
<dbReference type="HOGENOM" id="CLU_716272_0_0_1"/>
<keyword evidence="1" id="KW-0812">Transmembrane</keyword>
<dbReference type="PaxDb" id="6945-B7PEH1"/>
<feature type="transmembrane region" description="Helical" evidence="1">
    <location>
        <begin position="352"/>
        <end position="371"/>
    </location>
</feature>
<dbReference type="SUPFAM" id="SSF103473">
    <property type="entry name" value="MFS general substrate transporter"/>
    <property type="match status" value="1"/>
</dbReference>
<dbReference type="VEuPathDB" id="VectorBase:ISCI018098"/>
<feature type="transmembrane region" description="Helical" evidence="1">
    <location>
        <begin position="9"/>
        <end position="25"/>
    </location>
</feature>
<proteinExistence type="predicted"/>
<evidence type="ECO:0000256" key="1">
    <source>
        <dbReference type="SAM" id="Phobius"/>
    </source>
</evidence>
<sequence length="386" mass="42401">MAMADFREVLSLWQPIIFYILLTLGDRMQNPYEYKLYYYNKVSGHGIAQIYAAGAVAASLADVFGRSVARRVGWKISAALLLAFLVESCLLKNTEELQPLITSKILSKVCLITIFPLAVGQFNPRMMPSEFVIVTVIGGIGIISGLVGTFLCDVVYFNCYIMYRISAVVLTVAFCFHWLGGPSQPIKCLQGPRDGDWRATTAVLSSQAALWCCSTIVEINWCPLSSGTNIDVGVLYALYCQCHLLGGSFFAVIQMFKATFRYALTLSSIVAATGMFFCAISTYNQRSVLVAIMALTAFHFALGLQGTALRRLRSKTSVSPVAEACARSAGRITGALLVLFTDHTSSSELRVLLFVCFASILVAMLPVQLLAKWRRRRGPKVLQVLE</sequence>
<protein>
    <submittedName>
        <fullName evidence="2 3">Uncharacterized protein</fullName>
    </submittedName>
</protein>
<dbReference type="Proteomes" id="UP000001555">
    <property type="component" value="Unassembled WGS sequence"/>
</dbReference>
<dbReference type="EMBL" id="ABJB010321926">
    <property type="status" value="NOT_ANNOTATED_CDS"/>
    <property type="molecule type" value="Genomic_DNA"/>
</dbReference>
<evidence type="ECO:0000313" key="2">
    <source>
        <dbReference type="EMBL" id="EEC04993.1"/>
    </source>
</evidence>
<dbReference type="OrthoDB" id="6499396at2759"/>
<feature type="transmembrane region" description="Helical" evidence="1">
    <location>
        <begin position="260"/>
        <end position="282"/>
    </location>
</feature>
<keyword evidence="1" id="KW-1133">Transmembrane helix</keyword>
<organism>
    <name type="scientific">Ixodes scapularis</name>
    <name type="common">Black-legged tick</name>
    <name type="synonym">Deer tick</name>
    <dbReference type="NCBI Taxonomy" id="6945"/>
    <lineage>
        <taxon>Eukaryota</taxon>
        <taxon>Metazoa</taxon>
        <taxon>Ecdysozoa</taxon>
        <taxon>Arthropoda</taxon>
        <taxon>Chelicerata</taxon>
        <taxon>Arachnida</taxon>
        <taxon>Acari</taxon>
        <taxon>Parasitiformes</taxon>
        <taxon>Ixodida</taxon>
        <taxon>Ixodoidea</taxon>
        <taxon>Ixodidae</taxon>
        <taxon>Ixodinae</taxon>
        <taxon>Ixodes</taxon>
    </lineage>
</organism>
<dbReference type="VEuPathDB" id="VectorBase:ISCP_014150"/>
<keyword evidence="1" id="KW-0472">Membrane</keyword>
<keyword evidence="4" id="KW-1185">Reference proteome</keyword>
<dbReference type="PANTHER" id="PTHR23516:SF23">
    <property type="entry name" value="MOLYBDATE-ANION TRANSPORTER"/>
    <property type="match status" value="1"/>
</dbReference>
<dbReference type="STRING" id="6945.B7PEH1"/>
<feature type="transmembrane region" description="Helical" evidence="1">
    <location>
        <begin position="233"/>
        <end position="253"/>
    </location>
</feature>
<dbReference type="InParanoid" id="B7PEH1"/>
<feature type="transmembrane region" description="Helical" evidence="1">
    <location>
        <begin position="45"/>
        <end position="64"/>
    </location>
</feature>
<evidence type="ECO:0000313" key="3">
    <source>
        <dbReference type="EnsemblMetazoa" id="ISCW018098-PA"/>
    </source>
</evidence>
<reference evidence="3" key="2">
    <citation type="submission" date="2020-05" db="UniProtKB">
        <authorList>
            <consortium name="EnsemblMetazoa"/>
        </authorList>
    </citation>
    <scope>IDENTIFICATION</scope>
    <source>
        <strain evidence="3">wikel</strain>
    </source>
</reference>
<feature type="transmembrane region" description="Helical" evidence="1">
    <location>
        <begin position="288"/>
        <end position="309"/>
    </location>
</feature>
<gene>
    <name evidence="2" type="ORF">IscW_ISCW018098</name>
</gene>
<feature type="transmembrane region" description="Helical" evidence="1">
    <location>
        <begin position="131"/>
        <end position="156"/>
    </location>
</feature>
<dbReference type="AlphaFoldDB" id="B7PEH1"/>
<feature type="transmembrane region" description="Helical" evidence="1">
    <location>
        <begin position="162"/>
        <end position="180"/>
    </location>
</feature>
<reference evidence="2 4" key="1">
    <citation type="submission" date="2008-03" db="EMBL/GenBank/DDBJ databases">
        <title>Annotation of Ixodes scapularis.</title>
        <authorList>
            <consortium name="Ixodes scapularis Genome Project Consortium"/>
            <person name="Caler E."/>
            <person name="Hannick L.I."/>
            <person name="Bidwell S."/>
            <person name="Joardar V."/>
            <person name="Thiagarajan M."/>
            <person name="Amedeo P."/>
            <person name="Galinsky K.J."/>
            <person name="Schobel S."/>
            <person name="Inman J."/>
            <person name="Hostetler J."/>
            <person name="Miller J."/>
            <person name="Hammond M."/>
            <person name="Megy K."/>
            <person name="Lawson D."/>
            <person name="Kodira C."/>
            <person name="Sutton G."/>
            <person name="Meyer J."/>
            <person name="Hill C.A."/>
            <person name="Birren B."/>
            <person name="Nene V."/>
            <person name="Collins F."/>
            <person name="Alarcon-Chaidez F."/>
            <person name="Wikel S."/>
            <person name="Strausberg R."/>
        </authorList>
    </citation>
    <scope>NUCLEOTIDE SEQUENCE [LARGE SCALE GENOMIC DNA]</scope>
    <source>
        <strain evidence="4">Wikel</strain>
        <strain evidence="2">Wikel colony</strain>
    </source>
</reference>